<dbReference type="Pfam" id="PF01258">
    <property type="entry name" value="zf-dskA_traR"/>
    <property type="match status" value="1"/>
</dbReference>
<dbReference type="SUPFAM" id="SSF57716">
    <property type="entry name" value="Glucocorticoid receptor-like (DNA-binding domain)"/>
    <property type="match status" value="1"/>
</dbReference>
<dbReference type="PROSITE" id="PS51128">
    <property type="entry name" value="ZF_DKSA_2"/>
    <property type="match status" value="1"/>
</dbReference>
<dbReference type="InterPro" id="IPR000962">
    <property type="entry name" value="Znf_DskA_TraR"/>
</dbReference>
<feature type="domain" description="Zinc finger DksA/TraR C4-type" evidence="5">
    <location>
        <begin position="69"/>
        <end position="103"/>
    </location>
</feature>
<dbReference type="GO" id="GO:0008270">
    <property type="term" value="F:zinc ion binding"/>
    <property type="evidence" value="ECO:0007669"/>
    <property type="project" value="UniProtKB-KW"/>
</dbReference>
<evidence type="ECO:0000313" key="7">
    <source>
        <dbReference type="Proteomes" id="UP000000329"/>
    </source>
</evidence>
<proteinExistence type="predicted"/>
<organism evidence="6 7">
    <name type="scientific">Herbaspirillum seropedicae (strain SmR1)</name>
    <dbReference type="NCBI Taxonomy" id="757424"/>
    <lineage>
        <taxon>Bacteria</taxon>
        <taxon>Pseudomonadati</taxon>
        <taxon>Pseudomonadota</taxon>
        <taxon>Betaproteobacteria</taxon>
        <taxon>Burkholderiales</taxon>
        <taxon>Oxalobacteraceae</taxon>
        <taxon>Herbaspirillum</taxon>
    </lineage>
</organism>
<dbReference type="PANTHER" id="PTHR33823:SF4">
    <property type="entry name" value="GENERAL STRESS PROTEIN 16O"/>
    <property type="match status" value="1"/>
</dbReference>
<dbReference type="EMBL" id="CP002039">
    <property type="protein sequence ID" value="ADJ63903.1"/>
    <property type="molecule type" value="Genomic_DNA"/>
</dbReference>
<dbReference type="RefSeq" id="WP_013234382.1">
    <property type="nucleotide sequence ID" value="NC_014323.1"/>
</dbReference>
<evidence type="ECO:0000259" key="5">
    <source>
        <dbReference type="Pfam" id="PF01258"/>
    </source>
</evidence>
<evidence type="ECO:0000256" key="2">
    <source>
        <dbReference type="ARBA" id="ARBA00022771"/>
    </source>
</evidence>
<accession>D8IVG4</accession>
<dbReference type="Proteomes" id="UP000000329">
    <property type="component" value="Chromosome"/>
</dbReference>
<dbReference type="eggNOG" id="COG1734">
    <property type="taxonomic scope" value="Bacteria"/>
</dbReference>
<feature type="zinc finger region" description="dksA C4-type" evidence="4">
    <location>
        <begin position="73"/>
        <end position="97"/>
    </location>
</feature>
<dbReference type="AlphaFoldDB" id="D8IVG4"/>
<evidence type="ECO:0000313" key="6">
    <source>
        <dbReference type="EMBL" id="ADJ63903.1"/>
    </source>
</evidence>
<dbReference type="KEGG" id="hse:Hsero_2404"/>
<protein>
    <submittedName>
        <fullName evidence="6">DnaK suppressor protein</fullName>
    </submittedName>
</protein>
<name>D8IVG4_HERSS</name>
<dbReference type="HOGENOM" id="CLU_043144_4_0_4"/>
<evidence type="ECO:0000256" key="3">
    <source>
        <dbReference type="ARBA" id="ARBA00022833"/>
    </source>
</evidence>
<dbReference type="GeneID" id="29394283"/>
<reference evidence="6 7" key="1">
    <citation type="submission" date="2010-04" db="EMBL/GenBank/DDBJ databases">
        <title>The genome of Herbaspirillum seropedicae SmR1, an endophytic, nitrogen-fixing, plant-growth promoting beta-Proteobacteria.</title>
        <authorList>
            <person name="Pedrosa F.O."/>
            <person name="Monteiro R.A."/>
            <person name="Wassem R."/>
            <person name="Cruz L.M."/>
            <person name="Ayub R.A."/>
            <person name="Colauto N.B."/>
            <person name="Fernandez M.A."/>
            <person name="Fungaro M.H.P."/>
            <person name="Grisard E.C."/>
            <person name="Hungria M."/>
            <person name="Madeira H.M.F."/>
            <person name="Nodari R.O."/>
            <person name="Osaku C.A."/>
            <person name="Petzl-Erler M.L."/>
            <person name="Terenzi H."/>
            <person name="Vieira L.G.E."/>
            <person name="Almeida M.I.M."/>
            <person name="Alves L.R."/>
            <person name="Arantes O.M.N."/>
            <person name="Balsanelli E."/>
            <person name="Barcellos F.G."/>
            <person name="Baura V.A."/>
            <person name="Binde D.R."/>
            <person name="Campo R.J."/>
            <person name="Chubatsu L.S."/>
            <person name="Chueire L.M.O."/>
            <person name="Ciferri R.R."/>
            <person name="Correa L.C."/>
            <person name="da Conceicao Silva J.L."/>
            <person name="Dabul A.N.G."/>
            <person name="Dambros B.P."/>
            <person name="Faoro H."/>
            <person name="Favetti A."/>
            <person name="Friedermann G."/>
            <person name="Furlaneto M.C."/>
            <person name="Gasques L.S."/>
            <person name="Gimenes C.C.T."/>
            <person name="Gioppo N.M.R."/>
            <person name="Glienke-Blanco C."/>
            <person name="Godoy L.P."/>
            <person name="Guerra M.P."/>
            <person name="Karp S."/>
            <person name="Kava-Cordeiro V."/>
            <person name="Margarido V.P."/>
            <person name="Mathioni S.M."/>
            <person name="Menck-Soares M.A."/>
            <person name="Murace N.K."/>
            <person name="Nicolas M.F."/>
            <person name="Oliveira C.E.C."/>
            <person name="Pagnan N.A.B."/>
            <person name="Pamphile J.A."/>
            <person name="Patussi E.V."/>
            <person name="Pereira L.F.P."/>
            <person name="Pereira-Ferrari L."/>
            <person name="Pinto F.G.S."/>
            <person name="Precoma C."/>
            <person name="Prioli A.J."/>
            <person name="Prioli S.M.A.P."/>
            <person name="Raittz R.T."/>
            <person name="Ramos H.J.O."/>
            <person name="Ribeiro E.M.S.F."/>
            <person name="Rigo L.U."/>
            <person name="Rocha C.L.M.S.C."/>
            <person name="Rocha S.N."/>
            <person name="Santos K."/>
            <person name="Satori D."/>
            <person name="Silva A.G."/>
            <person name="Simao R.C.G."/>
            <person name="Soares M.A.M."/>
            <person name="Souza E.M."/>
            <person name="Steffens M.B.R."/>
            <person name="Steindel M."/>
            <person name="Tadra-Sfeir M.Z."/>
            <person name="Takahashi E.K."/>
            <person name="Torres R.A."/>
            <person name="Valle J.S."/>
            <person name="Vernal J.I."/>
            <person name="Vilas-Boas L.A."/>
            <person name="Watanabe M.A.E."/>
            <person name="Weiss V.A."/>
            <person name="Yates M.A."/>
            <person name="Souza E.M."/>
        </authorList>
    </citation>
    <scope>NUCLEOTIDE SEQUENCE [LARGE SCALE GENOMIC DNA]</scope>
    <source>
        <strain evidence="6 7">SmR1</strain>
    </source>
</reference>
<sequence length="110" mass="12592">MRHLSTQQLVRLRSLLDTAESALRQRIQAQDLAGDDGEDTVGVRHFMSDQDLHELLDITNARARMQDNSYGVCVDCGIDIDVERLLAYPTAKRCLDCQRLREQRRAHLLS</sequence>
<keyword evidence="2" id="KW-0863">Zinc-finger</keyword>
<keyword evidence="3" id="KW-0862">Zinc</keyword>
<dbReference type="PANTHER" id="PTHR33823">
    <property type="entry name" value="RNA POLYMERASE-BINDING TRANSCRIPTION FACTOR DKSA-RELATED"/>
    <property type="match status" value="1"/>
</dbReference>
<dbReference type="STRING" id="757424.Hsero_2404"/>
<dbReference type="Gene3D" id="1.20.120.910">
    <property type="entry name" value="DksA, coiled-coil domain"/>
    <property type="match status" value="1"/>
</dbReference>
<keyword evidence="7" id="KW-1185">Reference proteome</keyword>
<gene>
    <name evidence="6" type="primary">dksA</name>
    <name evidence="6" type="ordered locus">Hsero_2404</name>
</gene>
<evidence type="ECO:0000256" key="4">
    <source>
        <dbReference type="PROSITE-ProRule" id="PRU00510"/>
    </source>
</evidence>
<keyword evidence="1" id="KW-0479">Metal-binding</keyword>
<evidence type="ECO:0000256" key="1">
    <source>
        <dbReference type="ARBA" id="ARBA00022723"/>
    </source>
</evidence>
<dbReference type="OrthoDB" id="9811543at2"/>